<name>A0A6J7WRG7_9CAUD</name>
<sequence>MSVTFNTPVRVFKRNNPTNDGTIAPDNTGAAIVSQQAAIVGGTATQIRIPAGSIIHSITDYVTTAAGTPGATDVTLGTDVLGTLTDAAGVNTASLTGTAFLANTGTSDLWLSYTAGASAVGVLSVQYTARNPDGTITAQGAGLYNS</sequence>
<protein>
    <submittedName>
        <fullName evidence="1">Uncharacterized protein</fullName>
    </submittedName>
</protein>
<gene>
    <name evidence="1" type="ORF">UFOVP229_57</name>
</gene>
<organism evidence="1">
    <name type="scientific">uncultured Caudovirales phage</name>
    <dbReference type="NCBI Taxonomy" id="2100421"/>
    <lineage>
        <taxon>Viruses</taxon>
        <taxon>Duplodnaviria</taxon>
        <taxon>Heunggongvirae</taxon>
        <taxon>Uroviricota</taxon>
        <taxon>Caudoviricetes</taxon>
        <taxon>Peduoviridae</taxon>
        <taxon>Maltschvirus</taxon>
        <taxon>Maltschvirus maltsch</taxon>
    </lineage>
</organism>
<evidence type="ECO:0000313" key="1">
    <source>
        <dbReference type="EMBL" id="CAB5219322.1"/>
    </source>
</evidence>
<dbReference type="EMBL" id="LR798271">
    <property type="protein sequence ID" value="CAB5219322.1"/>
    <property type="molecule type" value="Genomic_DNA"/>
</dbReference>
<reference evidence="1" key="1">
    <citation type="submission" date="2020-05" db="EMBL/GenBank/DDBJ databases">
        <authorList>
            <person name="Chiriac C."/>
            <person name="Salcher M."/>
            <person name="Ghai R."/>
            <person name="Kavagutti S V."/>
        </authorList>
    </citation>
    <scope>NUCLEOTIDE SEQUENCE</scope>
</reference>
<accession>A0A6J7WRG7</accession>
<proteinExistence type="predicted"/>